<dbReference type="GeneID" id="94843620"/>
<sequence length="80" mass="9149">MQQTSDGSQEAAFHKLCQLQKLVATYISALEEKQFHREFIDSIFYPQIQNIIANCQSTLNKISKEGKLQTEKISKTITSQ</sequence>
<dbReference type="EMBL" id="MLAK01000966">
    <property type="protein sequence ID" value="OHT00206.1"/>
    <property type="molecule type" value="Genomic_DNA"/>
</dbReference>
<evidence type="ECO:0000313" key="2">
    <source>
        <dbReference type="Proteomes" id="UP000179807"/>
    </source>
</evidence>
<dbReference type="RefSeq" id="XP_068353342.1">
    <property type="nucleotide sequence ID" value="XM_068508916.1"/>
</dbReference>
<dbReference type="Proteomes" id="UP000179807">
    <property type="component" value="Unassembled WGS sequence"/>
</dbReference>
<name>A0A1J4JRP7_9EUKA</name>
<accession>A0A1J4JRP7</accession>
<comment type="caution">
    <text evidence="1">The sequence shown here is derived from an EMBL/GenBank/DDBJ whole genome shotgun (WGS) entry which is preliminary data.</text>
</comment>
<evidence type="ECO:0000313" key="1">
    <source>
        <dbReference type="EMBL" id="OHT00206.1"/>
    </source>
</evidence>
<gene>
    <name evidence="1" type="ORF">TRFO_33154</name>
</gene>
<protein>
    <submittedName>
        <fullName evidence="1">Uncharacterized protein</fullName>
    </submittedName>
</protein>
<organism evidence="1 2">
    <name type="scientific">Tritrichomonas foetus</name>
    <dbReference type="NCBI Taxonomy" id="1144522"/>
    <lineage>
        <taxon>Eukaryota</taxon>
        <taxon>Metamonada</taxon>
        <taxon>Parabasalia</taxon>
        <taxon>Tritrichomonadida</taxon>
        <taxon>Tritrichomonadidae</taxon>
        <taxon>Tritrichomonas</taxon>
    </lineage>
</organism>
<reference evidence="1" key="1">
    <citation type="submission" date="2016-10" db="EMBL/GenBank/DDBJ databases">
        <authorList>
            <person name="Benchimol M."/>
            <person name="Almeida L.G."/>
            <person name="Vasconcelos A.T."/>
            <person name="Perreira-Neves A."/>
            <person name="Rosa I.A."/>
            <person name="Tasca T."/>
            <person name="Bogo M.R."/>
            <person name="de Souza W."/>
        </authorList>
    </citation>
    <scope>NUCLEOTIDE SEQUENCE [LARGE SCALE GENOMIC DNA]</scope>
    <source>
        <strain evidence="1">K</strain>
    </source>
</reference>
<proteinExistence type="predicted"/>
<keyword evidence="2" id="KW-1185">Reference proteome</keyword>
<dbReference type="AlphaFoldDB" id="A0A1J4JRP7"/>
<dbReference type="VEuPathDB" id="TrichDB:TRFO_33154"/>